<protein>
    <submittedName>
        <fullName evidence="1">Phage portal protein, SPP1 family</fullName>
    </submittedName>
</protein>
<dbReference type="Pfam" id="PF05133">
    <property type="entry name" value="SPP1_portal"/>
    <property type="match status" value="1"/>
</dbReference>
<dbReference type="InterPro" id="IPR021145">
    <property type="entry name" value="Portal_protein_SPP1_Gp6-like"/>
</dbReference>
<dbReference type="EMBL" id="FQXM01000004">
    <property type="protein sequence ID" value="SHH36336.1"/>
    <property type="molecule type" value="Genomic_DNA"/>
</dbReference>
<reference evidence="1 2" key="1">
    <citation type="submission" date="2016-11" db="EMBL/GenBank/DDBJ databases">
        <authorList>
            <person name="Jaros S."/>
            <person name="Januszkiewicz K."/>
            <person name="Wedrychowicz H."/>
        </authorList>
    </citation>
    <scope>NUCLEOTIDE SEQUENCE [LARGE SCALE GENOMIC DNA]</scope>
    <source>
        <strain evidence="1 2">DSM 8605</strain>
    </source>
</reference>
<evidence type="ECO:0000313" key="1">
    <source>
        <dbReference type="EMBL" id="SHH36336.1"/>
    </source>
</evidence>
<organism evidence="1 2">
    <name type="scientific">Clostridium grantii DSM 8605</name>
    <dbReference type="NCBI Taxonomy" id="1121316"/>
    <lineage>
        <taxon>Bacteria</taxon>
        <taxon>Bacillati</taxon>
        <taxon>Bacillota</taxon>
        <taxon>Clostridia</taxon>
        <taxon>Eubacteriales</taxon>
        <taxon>Clostridiaceae</taxon>
        <taxon>Clostridium</taxon>
    </lineage>
</organism>
<keyword evidence="2" id="KW-1185">Reference proteome</keyword>
<sequence length="419" mass="48371">MDLELIQSCIQDYRINKSYVQKNYNYYKGDTDALRDYKLQTTRSNLKVRTNFVKKFIKEEASYILSNSVTYINKSTDNSDIISAIELNLAHWSKKHDQELLKNSLIFGESYELYYIDNNAQFCSRLLTPLNCYVYRDYFGNTTMALHFYKLDKFSDIEYVDIYTSTEITTCLVADLSVTSVKNHIFGEVPISICTTSRDDEKDTLFEDIKGLQDAYETNLSDISNEICDFRNAYLKFQNCQVKEEDLANMKKLGIIQTSNKDSSVDWLVKNINDTFIQNTLTTVKENMYELSSHVNTNEKLSSNISGVALRSRLISLEQKCKFNENAVTDCMLNRLRLMFNYIELLTSKQYDYRNIRVKFTAMIPSDDHTTSLMLAQLSGMISNETGIAQLSFVDNTEAEMAKLRAEQESNAINLDNIV</sequence>
<accession>A0A1M5SCU9</accession>
<gene>
    <name evidence="1" type="ORF">SAMN02745207_00871</name>
</gene>
<evidence type="ECO:0000313" key="2">
    <source>
        <dbReference type="Proteomes" id="UP000184447"/>
    </source>
</evidence>
<dbReference type="RefSeq" id="WP_073337205.1">
    <property type="nucleotide sequence ID" value="NZ_FQXM01000004.1"/>
</dbReference>
<proteinExistence type="predicted"/>
<name>A0A1M5SCU9_9CLOT</name>
<dbReference type="Proteomes" id="UP000184447">
    <property type="component" value="Unassembled WGS sequence"/>
</dbReference>
<dbReference type="AlphaFoldDB" id="A0A1M5SCU9"/>
<dbReference type="OrthoDB" id="3189403at2"/>
<dbReference type="STRING" id="1121316.SAMN02745207_00871"/>